<comment type="similarity">
    <text evidence="1">Belongs to the transferase hexapeptide repeat family.</text>
</comment>
<keyword evidence="2" id="KW-0808">Transferase</keyword>
<keyword evidence="2" id="KW-0012">Acyltransferase</keyword>
<reference evidence="3 4" key="1">
    <citation type="submission" date="2021-07" db="EMBL/GenBank/DDBJ databases">
        <title>Flavobacterium sp. nov. isolated from sediment on the Taihu Lake.</title>
        <authorList>
            <person name="Qu J.-H."/>
        </authorList>
    </citation>
    <scope>NUCLEOTIDE SEQUENCE [LARGE SCALE GENOMIC DNA]</scope>
    <source>
        <strain evidence="3 4">NAS39</strain>
    </source>
</reference>
<evidence type="ECO:0000313" key="3">
    <source>
        <dbReference type="EMBL" id="MBW4360340.1"/>
    </source>
</evidence>
<evidence type="ECO:0000256" key="2">
    <source>
        <dbReference type="ARBA" id="ARBA00023315"/>
    </source>
</evidence>
<comment type="caution">
    <text evidence="3">The sequence shown here is derived from an EMBL/GenBank/DDBJ whole genome shotgun (WGS) entry which is preliminary data.</text>
</comment>
<sequence length="115" mass="12738">MKHIFKIADQDIISKGSIKIGNDVWIGTHSVILSGVTIGNGAIIASNSVVTTDVPPYAIVGGSPAKILKYRFDNEVIDKLKIIKWWDWDVEKIEANKNVFTSSLIKNVKLLDDML</sequence>
<dbReference type="PANTHER" id="PTHR43300">
    <property type="entry name" value="ACETYLTRANSFERASE"/>
    <property type="match status" value="1"/>
</dbReference>
<dbReference type="EMBL" id="JAHWYN010000005">
    <property type="protein sequence ID" value="MBW4360340.1"/>
    <property type="molecule type" value="Genomic_DNA"/>
</dbReference>
<dbReference type="InterPro" id="IPR018357">
    <property type="entry name" value="Hexapep_transf_CS"/>
</dbReference>
<dbReference type="Proteomes" id="UP000812031">
    <property type="component" value="Unassembled WGS sequence"/>
</dbReference>
<organism evidence="3 4">
    <name type="scientific">Flavobacterium taihuense</name>
    <dbReference type="NCBI Taxonomy" id="2857508"/>
    <lineage>
        <taxon>Bacteria</taxon>
        <taxon>Pseudomonadati</taxon>
        <taxon>Bacteroidota</taxon>
        <taxon>Flavobacteriia</taxon>
        <taxon>Flavobacteriales</taxon>
        <taxon>Flavobacteriaceae</taxon>
        <taxon>Flavobacterium</taxon>
    </lineage>
</organism>
<dbReference type="CDD" id="cd03349">
    <property type="entry name" value="LbH_XAT"/>
    <property type="match status" value="1"/>
</dbReference>
<dbReference type="PROSITE" id="PS00101">
    <property type="entry name" value="HEXAPEP_TRANSFERASES"/>
    <property type="match status" value="1"/>
</dbReference>
<dbReference type="PANTHER" id="PTHR43300:SF11">
    <property type="entry name" value="ACETYLTRANSFERASE RV3034C-RELATED"/>
    <property type="match status" value="1"/>
</dbReference>
<name>A0ABS6XUI5_9FLAO</name>
<keyword evidence="4" id="KW-1185">Reference proteome</keyword>
<gene>
    <name evidence="3" type="ORF">KZH69_07565</name>
</gene>
<protein>
    <submittedName>
        <fullName evidence="3">CatB-related O-acetyltransferase</fullName>
    </submittedName>
</protein>
<dbReference type="InterPro" id="IPR050179">
    <property type="entry name" value="Trans_hexapeptide_repeat"/>
</dbReference>
<dbReference type="Pfam" id="PF00132">
    <property type="entry name" value="Hexapep"/>
    <property type="match status" value="1"/>
</dbReference>
<accession>A0ABS6XUI5</accession>
<evidence type="ECO:0000256" key="1">
    <source>
        <dbReference type="ARBA" id="ARBA00007274"/>
    </source>
</evidence>
<proteinExistence type="inferred from homology"/>
<dbReference type="InterPro" id="IPR001451">
    <property type="entry name" value="Hexapep"/>
</dbReference>
<evidence type="ECO:0000313" key="4">
    <source>
        <dbReference type="Proteomes" id="UP000812031"/>
    </source>
</evidence>